<evidence type="ECO:0000259" key="12">
    <source>
        <dbReference type="Pfam" id="PF26002"/>
    </source>
</evidence>
<evidence type="ECO:0000256" key="3">
    <source>
        <dbReference type="ARBA" id="ARBA00022448"/>
    </source>
</evidence>
<feature type="domain" description="AprE-like beta-barrel" evidence="12">
    <location>
        <begin position="339"/>
        <end position="429"/>
    </location>
</feature>
<dbReference type="PANTHER" id="PTHR30386:SF17">
    <property type="entry name" value="ALKALINE PROTEASE SECRETION PROTEIN APRE"/>
    <property type="match status" value="1"/>
</dbReference>
<keyword evidence="10" id="KW-0175">Coiled coil</keyword>
<evidence type="ECO:0000256" key="6">
    <source>
        <dbReference type="ARBA" id="ARBA00022692"/>
    </source>
</evidence>
<comment type="similarity">
    <text evidence="2 9">Belongs to the membrane fusion protein (MFP) (TC 8.A.1) family.</text>
</comment>
<feature type="domain" description="AprE-like long alpha-helical hairpin" evidence="11">
    <location>
        <begin position="108"/>
        <end position="294"/>
    </location>
</feature>
<evidence type="ECO:0000256" key="10">
    <source>
        <dbReference type="SAM" id="Coils"/>
    </source>
</evidence>
<dbReference type="RefSeq" id="WP_104008888.1">
    <property type="nucleotide sequence ID" value="NZ_FNVD01000015.1"/>
</dbReference>
<organism evidence="13 14">
    <name type="scientific">Jhaorihella thermophila</name>
    <dbReference type="NCBI Taxonomy" id="488547"/>
    <lineage>
        <taxon>Bacteria</taxon>
        <taxon>Pseudomonadati</taxon>
        <taxon>Pseudomonadota</taxon>
        <taxon>Alphaproteobacteria</taxon>
        <taxon>Rhodobacterales</taxon>
        <taxon>Paracoccaceae</taxon>
        <taxon>Jhaorihella</taxon>
    </lineage>
</organism>
<dbReference type="PANTHER" id="PTHR30386">
    <property type="entry name" value="MEMBRANE FUSION SUBUNIT OF EMRAB-TOLC MULTIDRUG EFFLUX PUMP"/>
    <property type="match status" value="1"/>
</dbReference>
<keyword evidence="5 9" id="KW-0997">Cell inner membrane</keyword>
<gene>
    <name evidence="13" type="ORF">SAMN05421751_11530</name>
</gene>
<evidence type="ECO:0000256" key="8">
    <source>
        <dbReference type="ARBA" id="ARBA00023136"/>
    </source>
</evidence>
<dbReference type="AlphaFoldDB" id="A0A1H5Y790"/>
<dbReference type="OrthoDB" id="9810980at2"/>
<comment type="subcellular location">
    <subcellularLocation>
        <location evidence="1 9">Cell inner membrane</location>
        <topology evidence="1 9">Single-pass membrane protein</topology>
    </subcellularLocation>
</comment>
<keyword evidence="4 9" id="KW-1003">Cell membrane</keyword>
<sequence length="451" mass="50955">MGKTRKTKATGDAPLHKINLRDGFLVPKVPLLIGFLTVAFLVGGFGLWATRTEIAGAVIAPGRIVVDQNRQAIQHPDGGVVEEIRVKEGDAVHEGDLLVRLDSTRLASDLAIVESQLFETMARRARLEAERDGAEAIAFDPLLVEQARTDPLVAARMQGQERLFRARRESLDKQTEQLQAQKEQLAKQIAGIDAQMDATRQQQDLIEEELANQQILLDKGLARQDRVTALRREEARLAGILGSLESQRAQAEQRIAELQITDLRLRARFREDAITQLRDLQNNEAQLREQRRTLMTRLDRLEIRAPIDGVVYDLRVLGRRSVIRPAEPVLFLVPQDRPLIIEARVPVINVDEVAPQQKVSLNFSAFHTRDMLQMEGRVTRISPDAFTDPQTGQSWYRAEIQLPQEELAKLPEGETLVPGMPVEAFIRTRDRTPMAYLIEPLTTYFNKAFRS</sequence>
<keyword evidence="7 9" id="KW-1133">Transmembrane helix</keyword>
<dbReference type="PRINTS" id="PR01490">
    <property type="entry name" value="RTXTOXIND"/>
</dbReference>
<reference evidence="14" key="1">
    <citation type="submission" date="2016-10" db="EMBL/GenBank/DDBJ databases">
        <authorList>
            <person name="Varghese N."/>
            <person name="Submissions S."/>
        </authorList>
    </citation>
    <scope>NUCLEOTIDE SEQUENCE [LARGE SCALE GENOMIC DNA]</scope>
    <source>
        <strain evidence="14">DSM 23413</strain>
    </source>
</reference>
<dbReference type="Gene3D" id="2.40.50.100">
    <property type="match status" value="1"/>
</dbReference>
<dbReference type="Pfam" id="PF25994">
    <property type="entry name" value="HH_AprE"/>
    <property type="match status" value="1"/>
</dbReference>
<dbReference type="InterPro" id="IPR010129">
    <property type="entry name" value="T1SS_HlyD"/>
</dbReference>
<keyword evidence="6 9" id="KW-0812">Transmembrane</keyword>
<keyword evidence="14" id="KW-1185">Reference proteome</keyword>
<dbReference type="GO" id="GO:0005886">
    <property type="term" value="C:plasma membrane"/>
    <property type="evidence" value="ECO:0007669"/>
    <property type="project" value="UniProtKB-SubCell"/>
</dbReference>
<evidence type="ECO:0000256" key="5">
    <source>
        <dbReference type="ARBA" id="ARBA00022519"/>
    </source>
</evidence>
<accession>A0A1H5Y790</accession>
<evidence type="ECO:0000259" key="11">
    <source>
        <dbReference type="Pfam" id="PF25994"/>
    </source>
</evidence>
<keyword evidence="3 9" id="KW-0813">Transport</keyword>
<dbReference type="Pfam" id="PF26002">
    <property type="entry name" value="Beta-barrel_AprE"/>
    <property type="match status" value="1"/>
</dbReference>
<proteinExistence type="inferred from homology"/>
<feature type="coiled-coil region" evidence="10">
    <location>
        <begin position="241"/>
        <end position="304"/>
    </location>
</feature>
<dbReference type="InterPro" id="IPR050739">
    <property type="entry name" value="MFP"/>
</dbReference>
<evidence type="ECO:0000313" key="13">
    <source>
        <dbReference type="EMBL" id="SEG19863.1"/>
    </source>
</evidence>
<dbReference type="Gene3D" id="2.40.30.170">
    <property type="match status" value="1"/>
</dbReference>
<name>A0A1H5Y790_9RHOB</name>
<evidence type="ECO:0000256" key="1">
    <source>
        <dbReference type="ARBA" id="ARBA00004377"/>
    </source>
</evidence>
<dbReference type="NCBIfam" id="TIGR01843">
    <property type="entry name" value="type_I_hlyD"/>
    <property type="match status" value="1"/>
</dbReference>
<evidence type="ECO:0000313" key="14">
    <source>
        <dbReference type="Proteomes" id="UP000236742"/>
    </source>
</evidence>
<protein>
    <recommendedName>
        <fullName evidence="9">Membrane fusion protein (MFP) family protein</fullName>
    </recommendedName>
</protein>
<keyword evidence="8 9" id="KW-0472">Membrane</keyword>
<dbReference type="InterPro" id="IPR058982">
    <property type="entry name" value="Beta-barrel_AprE"/>
</dbReference>
<feature type="transmembrane region" description="Helical" evidence="9">
    <location>
        <begin position="29"/>
        <end position="49"/>
    </location>
</feature>
<dbReference type="EMBL" id="FNVD01000015">
    <property type="protein sequence ID" value="SEG19863.1"/>
    <property type="molecule type" value="Genomic_DNA"/>
</dbReference>
<evidence type="ECO:0000256" key="2">
    <source>
        <dbReference type="ARBA" id="ARBA00009477"/>
    </source>
</evidence>
<dbReference type="InterPro" id="IPR058781">
    <property type="entry name" value="HH_AprE-like"/>
</dbReference>
<feature type="coiled-coil region" evidence="10">
    <location>
        <begin position="168"/>
        <end position="202"/>
    </location>
</feature>
<dbReference type="GO" id="GO:0015031">
    <property type="term" value="P:protein transport"/>
    <property type="evidence" value="ECO:0007669"/>
    <property type="project" value="InterPro"/>
</dbReference>
<dbReference type="Proteomes" id="UP000236742">
    <property type="component" value="Unassembled WGS sequence"/>
</dbReference>
<evidence type="ECO:0000256" key="7">
    <source>
        <dbReference type="ARBA" id="ARBA00022989"/>
    </source>
</evidence>
<evidence type="ECO:0000256" key="4">
    <source>
        <dbReference type="ARBA" id="ARBA00022475"/>
    </source>
</evidence>
<evidence type="ECO:0000256" key="9">
    <source>
        <dbReference type="RuleBase" id="RU365093"/>
    </source>
</evidence>